<name>A0AAE0PWP6_9TELE</name>
<evidence type="ECO:0000313" key="4">
    <source>
        <dbReference type="Proteomes" id="UP001274896"/>
    </source>
</evidence>
<evidence type="ECO:0000256" key="1">
    <source>
        <dbReference type="ARBA" id="ARBA00004123"/>
    </source>
</evidence>
<dbReference type="Proteomes" id="UP001274896">
    <property type="component" value="Unassembled WGS sequence"/>
</dbReference>
<keyword evidence="4" id="KW-1185">Reference proteome</keyword>
<evidence type="ECO:0000259" key="2">
    <source>
        <dbReference type="PROSITE" id="PS50013"/>
    </source>
</evidence>
<dbReference type="Pfam" id="PF24626">
    <property type="entry name" value="SH3_Tf2-1"/>
    <property type="match status" value="1"/>
</dbReference>
<dbReference type="Gene3D" id="2.40.50.40">
    <property type="match status" value="1"/>
</dbReference>
<dbReference type="InterPro" id="IPR016197">
    <property type="entry name" value="Chromo-like_dom_sf"/>
</dbReference>
<accession>A0AAE0PWP6</accession>
<comment type="caution">
    <text evidence="3">The sequence shown here is derived from an EMBL/GenBank/DDBJ whole genome shotgun (WGS) entry which is preliminary data.</text>
</comment>
<dbReference type="PANTHER" id="PTHR46148:SF52">
    <property type="entry name" value="OS04G0603800 PROTEIN"/>
    <property type="match status" value="1"/>
</dbReference>
<dbReference type="AlphaFoldDB" id="A0AAE0PWP6"/>
<comment type="subcellular location">
    <subcellularLocation>
        <location evidence="1">Nucleus</location>
    </subcellularLocation>
</comment>
<dbReference type="EMBL" id="JAUCMX010000026">
    <property type="protein sequence ID" value="KAK3509556.1"/>
    <property type="molecule type" value="Genomic_DNA"/>
</dbReference>
<sequence>MLFLESIPQTQCQKNWNPILPPDLFVCPITWLLDDDFPAATEEEPAPLGGPEGEPSEVPIVDHLFRESERVWESAHVHLQQAVRRQKIQADVCRHDTPLYHLGDRVWISTRDICLQLPCKKLSPRYICPFTIRRQIYEVTYELQLPRQYRISPTFHVSLLKPFTDSVLPPSAEPEVPPPPEIDTDDTIYQVRQVVNSRRRGGRLQYLVDWEGYGPEERSWVDRDDILDPSLLEDFH</sequence>
<dbReference type="PROSITE" id="PS50013">
    <property type="entry name" value="CHROMO_2"/>
    <property type="match status" value="1"/>
</dbReference>
<dbReference type="SUPFAM" id="SSF54160">
    <property type="entry name" value="Chromo domain-like"/>
    <property type="match status" value="1"/>
</dbReference>
<proteinExistence type="predicted"/>
<feature type="domain" description="Chromo" evidence="2">
    <location>
        <begin position="189"/>
        <end position="236"/>
    </location>
</feature>
<gene>
    <name evidence="3" type="ORF">QTP70_003731</name>
</gene>
<dbReference type="InterPro" id="IPR023780">
    <property type="entry name" value="Chromo_domain"/>
</dbReference>
<reference evidence="3" key="1">
    <citation type="submission" date="2023-06" db="EMBL/GenBank/DDBJ databases">
        <title>Male Hemibagrus guttatus genome.</title>
        <authorList>
            <person name="Bian C."/>
        </authorList>
    </citation>
    <scope>NUCLEOTIDE SEQUENCE</scope>
    <source>
        <strain evidence="3">Male_cb2023</strain>
        <tissue evidence="3">Muscle</tissue>
    </source>
</reference>
<dbReference type="GO" id="GO:0005634">
    <property type="term" value="C:nucleus"/>
    <property type="evidence" value="ECO:0007669"/>
    <property type="project" value="UniProtKB-SubCell"/>
</dbReference>
<protein>
    <recommendedName>
        <fullName evidence="2">Chromo domain-containing protein</fullName>
    </recommendedName>
</protein>
<dbReference type="SMART" id="SM00298">
    <property type="entry name" value="CHROMO"/>
    <property type="match status" value="1"/>
</dbReference>
<dbReference type="PANTHER" id="PTHR46148">
    <property type="entry name" value="CHROMO DOMAIN-CONTAINING PROTEIN"/>
    <property type="match status" value="1"/>
</dbReference>
<evidence type="ECO:0000313" key="3">
    <source>
        <dbReference type="EMBL" id="KAK3509556.1"/>
    </source>
</evidence>
<organism evidence="3 4">
    <name type="scientific">Hemibagrus guttatus</name>
    <dbReference type="NCBI Taxonomy" id="175788"/>
    <lineage>
        <taxon>Eukaryota</taxon>
        <taxon>Metazoa</taxon>
        <taxon>Chordata</taxon>
        <taxon>Craniata</taxon>
        <taxon>Vertebrata</taxon>
        <taxon>Euteleostomi</taxon>
        <taxon>Actinopterygii</taxon>
        <taxon>Neopterygii</taxon>
        <taxon>Teleostei</taxon>
        <taxon>Ostariophysi</taxon>
        <taxon>Siluriformes</taxon>
        <taxon>Bagridae</taxon>
        <taxon>Hemibagrus</taxon>
    </lineage>
</organism>
<dbReference type="InterPro" id="IPR056924">
    <property type="entry name" value="SH3_Tf2-1"/>
</dbReference>
<dbReference type="Pfam" id="PF00385">
    <property type="entry name" value="Chromo"/>
    <property type="match status" value="1"/>
</dbReference>
<dbReference type="InterPro" id="IPR000953">
    <property type="entry name" value="Chromo/chromo_shadow_dom"/>
</dbReference>